<dbReference type="PANTHER" id="PTHR43798">
    <property type="entry name" value="MONOACYLGLYCEROL LIPASE"/>
    <property type="match status" value="1"/>
</dbReference>
<accession>A0ABW2CAU7</accession>
<dbReference type="InterPro" id="IPR000073">
    <property type="entry name" value="AB_hydrolase_1"/>
</dbReference>
<name>A0ABW2CAU7_9PSEU</name>
<proteinExistence type="predicted"/>
<sequence>MIRGQVSGNVDRSDGAMLRWWRGGHGEPVVLVHGSFDDHNSWSAVMPQLGDHADVVCYDRRGHSLSTAPRGQGSIQQDADDLLSIVDTVFHAPAHLIGHGYGGSVAMLAATMRRDAVRSVAVHEPPLYGLLRTNPFAKVLGAEVSVWLDHAAELIRNGNPAGGVRVYAEKVGYGKGSWHGLFTREQRATMISNAHTWLDQYTDPTGHNIDITTLSWARFPITLFVGDRTHPMNELVADELAERLPFLRTIRLPDAGHAPHLTHPEAFTSALIGHIRV</sequence>
<dbReference type="SUPFAM" id="SSF53474">
    <property type="entry name" value="alpha/beta-Hydrolases"/>
    <property type="match status" value="1"/>
</dbReference>
<organism evidence="2 3">
    <name type="scientific">Haloechinothrix salitolerans</name>
    <dbReference type="NCBI Taxonomy" id="926830"/>
    <lineage>
        <taxon>Bacteria</taxon>
        <taxon>Bacillati</taxon>
        <taxon>Actinomycetota</taxon>
        <taxon>Actinomycetes</taxon>
        <taxon>Pseudonocardiales</taxon>
        <taxon>Pseudonocardiaceae</taxon>
        <taxon>Haloechinothrix</taxon>
    </lineage>
</organism>
<dbReference type="PANTHER" id="PTHR43798:SF33">
    <property type="entry name" value="HYDROLASE, PUTATIVE (AFU_ORTHOLOGUE AFUA_2G14860)-RELATED"/>
    <property type="match status" value="1"/>
</dbReference>
<dbReference type="InterPro" id="IPR050266">
    <property type="entry name" value="AB_hydrolase_sf"/>
</dbReference>
<dbReference type="RefSeq" id="WP_345391629.1">
    <property type="nucleotide sequence ID" value="NZ_BAABLA010000007.1"/>
</dbReference>
<dbReference type="Gene3D" id="3.40.50.1820">
    <property type="entry name" value="alpha/beta hydrolase"/>
    <property type="match status" value="1"/>
</dbReference>
<protein>
    <submittedName>
        <fullName evidence="2">Alpha/beta fold hydrolase</fullName>
    </submittedName>
</protein>
<evidence type="ECO:0000313" key="3">
    <source>
        <dbReference type="Proteomes" id="UP001596337"/>
    </source>
</evidence>
<keyword evidence="2" id="KW-0378">Hydrolase</keyword>
<comment type="caution">
    <text evidence="2">The sequence shown here is derived from an EMBL/GenBank/DDBJ whole genome shotgun (WGS) entry which is preliminary data.</text>
</comment>
<evidence type="ECO:0000259" key="1">
    <source>
        <dbReference type="Pfam" id="PF12697"/>
    </source>
</evidence>
<keyword evidence="3" id="KW-1185">Reference proteome</keyword>
<dbReference type="Pfam" id="PF12697">
    <property type="entry name" value="Abhydrolase_6"/>
    <property type="match status" value="1"/>
</dbReference>
<dbReference type="GO" id="GO:0016787">
    <property type="term" value="F:hydrolase activity"/>
    <property type="evidence" value="ECO:0007669"/>
    <property type="project" value="UniProtKB-KW"/>
</dbReference>
<dbReference type="Proteomes" id="UP001596337">
    <property type="component" value="Unassembled WGS sequence"/>
</dbReference>
<dbReference type="InterPro" id="IPR029058">
    <property type="entry name" value="AB_hydrolase_fold"/>
</dbReference>
<reference evidence="3" key="1">
    <citation type="journal article" date="2019" name="Int. J. Syst. Evol. Microbiol.">
        <title>The Global Catalogue of Microorganisms (GCM) 10K type strain sequencing project: providing services to taxonomists for standard genome sequencing and annotation.</title>
        <authorList>
            <consortium name="The Broad Institute Genomics Platform"/>
            <consortium name="The Broad Institute Genome Sequencing Center for Infectious Disease"/>
            <person name="Wu L."/>
            <person name="Ma J."/>
        </authorList>
    </citation>
    <scope>NUCLEOTIDE SEQUENCE [LARGE SCALE GENOMIC DNA]</scope>
    <source>
        <strain evidence="3">KCTC 32255</strain>
    </source>
</reference>
<evidence type="ECO:0000313" key="2">
    <source>
        <dbReference type="EMBL" id="MFC6871659.1"/>
    </source>
</evidence>
<gene>
    <name evidence="2" type="ORF">ACFQGD_31520</name>
</gene>
<dbReference type="EMBL" id="JBHSXX010000001">
    <property type="protein sequence ID" value="MFC6871659.1"/>
    <property type="molecule type" value="Genomic_DNA"/>
</dbReference>
<feature type="domain" description="AB hydrolase-1" evidence="1">
    <location>
        <begin position="29"/>
        <end position="268"/>
    </location>
</feature>